<feature type="region of interest" description="Disordered" evidence="1">
    <location>
        <begin position="1237"/>
        <end position="1294"/>
    </location>
</feature>
<feature type="compositionally biased region" description="Polar residues" evidence="1">
    <location>
        <begin position="706"/>
        <end position="715"/>
    </location>
</feature>
<feature type="compositionally biased region" description="Basic and acidic residues" evidence="1">
    <location>
        <begin position="1041"/>
        <end position="1051"/>
    </location>
</feature>
<feature type="region of interest" description="Disordered" evidence="1">
    <location>
        <begin position="706"/>
        <end position="855"/>
    </location>
</feature>
<feature type="compositionally biased region" description="Polar residues" evidence="1">
    <location>
        <begin position="465"/>
        <end position="474"/>
    </location>
</feature>
<feature type="region of interest" description="Disordered" evidence="1">
    <location>
        <begin position="611"/>
        <end position="648"/>
    </location>
</feature>
<protein>
    <submittedName>
        <fullName evidence="2">Uncharacterized protein</fullName>
    </submittedName>
</protein>
<dbReference type="Proteomes" id="UP001303373">
    <property type="component" value="Chromosome 5"/>
</dbReference>
<feature type="compositionally biased region" description="Polar residues" evidence="1">
    <location>
        <begin position="829"/>
        <end position="855"/>
    </location>
</feature>
<feature type="compositionally biased region" description="Polar residues" evidence="1">
    <location>
        <begin position="671"/>
        <end position="685"/>
    </location>
</feature>
<feature type="compositionally biased region" description="Basic and acidic residues" evidence="1">
    <location>
        <begin position="716"/>
        <end position="732"/>
    </location>
</feature>
<evidence type="ECO:0000256" key="1">
    <source>
        <dbReference type="SAM" id="MobiDB-lite"/>
    </source>
</evidence>
<feature type="compositionally biased region" description="Polar residues" evidence="1">
    <location>
        <begin position="1165"/>
        <end position="1183"/>
    </location>
</feature>
<feature type="region of interest" description="Disordered" evidence="1">
    <location>
        <begin position="1163"/>
        <end position="1207"/>
    </location>
</feature>
<feature type="compositionally biased region" description="Polar residues" evidence="1">
    <location>
        <begin position="130"/>
        <end position="158"/>
    </location>
</feature>
<feature type="compositionally biased region" description="Polar residues" evidence="1">
    <location>
        <begin position="1135"/>
        <end position="1144"/>
    </location>
</feature>
<feature type="compositionally biased region" description="Polar residues" evidence="1">
    <location>
        <begin position="943"/>
        <end position="954"/>
    </location>
</feature>
<feature type="compositionally biased region" description="Basic and acidic residues" evidence="1">
    <location>
        <begin position="1198"/>
        <end position="1207"/>
    </location>
</feature>
<reference evidence="2 3" key="1">
    <citation type="submission" date="2023-11" db="EMBL/GenBank/DDBJ databases">
        <title>An acidophilic fungus is an integral part of prey digestion in a carnivorous sundew plant.</title>
        <authorList>
            <person name="Tsai I.J."/>
        </authorList>
    </citation>
    <scope>NUCLEOTIDE SEQUENCE [LARGE SCALE GENOMIC DNA]</scope>
    <source>
        <strain evidence="2">169a</strain>
    </source>
</reference>
<keyword evidence="3" id="KW-1185">Reference proteome</keyword>
<feature type="compositionally biased region" description="Polar residues" evidence="1">
    <location>
        <begin position="57"/>
        <end position="77"/>
    </location>
</feature>
<evidence type="ECO:0000313" key="3">
    <source>
        <dbReference type="Proteomes" id="UP001303373"/>
    </source>
</evidence>
<feature type="compositionally biased region" description="Basic and acidic residues" evidence="1">
    <location>
        <begin position="1242"/>
        <end position="1251"/>
    </location>
</feature>
<dbReference type="EMBL" id="CP138584">
    <property type="protein sequence ID" value="WPH00952.1"/>
    <property type="molecule type" value="Genomic_DNA"/>
</dbReference>
<feature type="compositionally biased region" description="Pro residues" evidence="1">
    <location>
        <begin position="1"/>
        <end position="11"/>
    </location>
</feature>
<feature type="compositionally biased region" description="Basic and acidic residues" evidence="1">
    <location>
        <begin position="742"/>
        <end position="754"/>
    </location>
</feature>
<gene>
    <name evidence="2" type="ORF">R9X50_00378600</name>
</gene>
<feature type="compositionally biased region" description="Acidic residues" evidence="1">
    <location>
        <begin position="36"/>
        <end position="47"/>
    </location>
</feature>
<organism evidence="2 3">
    <name type="scientific">Acrodontium crateriforme</name>
    <dbReference type="NCBI Taxonomy" id="150365"/>
    <lineage>
        <taxon>Eukaryota</taxon>
        <taxon>Fungi</taxon>
        <taxon>Dikarya</taxon>
        <taxon>Ascomycota</taxon>
        <taxon>Pezizomycotina</taxon>
        <taxon>Dothideomycetes</taxon>
        <taxon>Dothideomycetidae</taxon>
        <taxon>Mycosphaerellales</taxon>
        <taxon>Teratosphaeriaceae</taxon>
        <taxon>Acrodontium</taxon>
    </lineage>
</organism>
<sequence>MSRQPQPPGQPPVSFRTVPGRNRTQKWNQAKTYNYDGDDWGGYDPYEEYGAPADGQSLPSQAGQSSSAQNPRSNRANSFDLGEERRAFSAGQPATYEEDRNGSMLVSSQRLNEYGRPRDFTNPEQVPRPLNTQVSPNRAGPASSTGVDTTQQTDSSVPAVTEKPLPFIRPSDIYKRMNEEKERERQSLDSSRPSIDSVQRGDSSSPPLRQISGNESDSAAMLLRMKPSLEPVVEQRETLIESVQSSQPFESNGAQYSARKLPGSSESQQKVSSNTPPTSLQPAEETVQTLRPVPPPVSRFSGLGTVDGYTGVESSGSREPLGTAETTASKVPGAPVEAQSGLSLSDNGQSNNGAAAGLQHQPSMGYKSVVNTAFDRSDDISVPPTPSSRNEPQAIDSSGMVRSDTTSTAGISPIMSRVPSAATAQQRVHERELHIPPVIEEPYKSYTPALLASTTYQTPLSTTTGHSKNASNELPANVQPGYRRSLDPPSNGSSPARTPGLEDTSSRRLSTPMAAETIDTTERTDVIDQTADVTNAYSKPTDARMTEHEESRQEAVDEYAKALPIGRGRSGTNYSLREADLARTINASPEDVSYSAAVAEAERATREQFLREHASNPGTPSSASFGPKSPGAYPAGLGIVRTSTPNSAKGRVKEIADKYHEIHEAARRDSQTSVVSTKSSWSNFRGSEENLLSPVAGRTLRRTNTGSQLALSTSPEQEHDEAVFDSPDKMFPEYDNSGDRAAQGDDAPHDHTRSENQQTFRPSMPGGWISAAPTPSDEKSQEIELHTAHSHYNGGSGEPATPRASHMQGDEEAGEGIDLTPTTKKEPLRTSNDINFVTPSSEISNLGPEASSSSAVPDFSANQYTASGVKNIHAEQARDAGAALGANLMSNAGLTSQSRDFAVRDSAPVQQPEMDPHPAIGDVYGISKLHIPPPLERGDSFATEGTASTASLSPQKEILDDGQENRKPGDVYFPNSSSLEPLAPLAFRKGSRLDGAADEIATAPERHPMMKSAFSADSINVCDNNGDSESDRLRREIVRSLDPIRSHDSHQQENSAHVEGNENNGTSRDVALSTEEPSHTLNQRFSWERPYEPPGPISAASTVPVPRIAEPEQGPEAASEMPHEHPRSHDLHVVNTGNFDSLASPVDQQSFKDKALPPLVPPISRSVSPLNDSQNALTPGGTKQRQDGMTEMAPSPISERHGSDADSVSHRLPSYYFSGSDVLGLGAVGAVGAAATTAAVDGDSKSARDTEAVSSNGGITENPLPAIPSTTGKDASSPRATVSHAGPESPRIPPFREILAVKSAPQRIEAYITTRQTFATMETGLDNWLRSMMAQHPEHAELASMPQSSYKAITPLQSSSTFRVGHRKASPSLARFTSLATGVGGNGERKVSGIGEEAAETSSPGGAVGAELQQRSKELLKNAGVLGGKAQAGAKGLFAKGKSRFGRKDGDAKV</sequence>
<feature type="compositionally biased region" description="Polar residues" evidence="1">
    <location>
        <begin position="1268"/>
        <end position="1280"/>
    </location>
</feature>
<feature type="compositionally biased region" description="Basic and acidic residues" evidence="1">
    <location>
        <begin position="172"/>
        <end position="187"/>
    </location>
</feature>
<feature type="region of interest" description="Disordered" evidence="1">
    <location>
        <begin position="665"/>
        <end position="686"/>
    </location>
</feature>
<name>A0AAQ3M4T9_9PEZI</name>
<feature type="compositionally biased region" description="Basic and acidic residues" evidence="1">
    <location>
        <begin position="776"/>
        <end position="787"/>
    </location>
</feature>
<feature type="compositionally biased region" description="Basic and acidic residues" evidence="1">
    <location>
        <begin position="1121"/>
        <end position="1132"/>
    </location>
</feature>
<proteinExistence type="predicted"/>
<evidence type="ECO:0000313" key="2">
    <source>
        <dbReference type="EMBL" id="WPH00952.1"/>
    </source>
</evidence>
<feature type="region of interest" description="Disordered" evidence="1">
    <location>
        <begin position="459"/>
        <end position="522"/>
    </location>
</feature>
<feature type="region of interest" description="Disordered" evidence="1">
    <location>
        <begin position="935"/>
        <end position="978"/>
    </location>
</feature>
<feature type="compositionally biased region" description="Polar residues" evidence="1">
    <location>
        <begin position="340"/>
        <end position="353"/>
    </location>
</feature>
<feature type="compositionally biased region" description="Basic and acidic residues" evidence="1">
    <location>
        <begin position="957"/>
        <end position="969"/>
    </location>
</feature>
<accession>A0AAQ3M4T9</accession>
<feature type="compositionally biased region" description="Polar residues" evidence="1">
    <location>
        <begin position="264"/>
        <end position="289"/>
    </location>
</feature>
<feature type="region of interest" description="Disordered" evidence="1">
    <location>
        <begin position="1"/>
        <end position="436"/>
    </location>
</feature>
<feature type="compositionally biased region" description="Polar residues" evidence="1">
    <location>
        <begin position="241"/>
        <end position="255"/>
    </location>
</feature>
<feature type="compositionally biased region" description="Polar residues" evidence="1">
    <location>
        <begin position="188"/>
        <end position="217"/>
    </location>
</feature>
<feature type="region of interest" description="Disordered" evidence="1">
    <location>
        <begin position="1041"/>
        <end position="1144"/>
    </location>
</feature>